<evidence type="ECO:0000256" key="2">
    <source>
        <dbReference type="SAM" id="Phobius"/>
    </source>
</evidence>
<keyword evidence="2" id="KW-1133">Transmembrane helix</keyword>
<dbReference type="EMBL" id="LR215973">
    <property type="protein sequence ID" value="VFB00656.1"/>
    <property type="molecule type" value="Genomic_DNA"/>
</dbReference>
<keyword evidence="2" id="KW-0472">Membrane</keyword>
<sequence length="192" mass="19654">MSHPSGHPGPHGLPPHRHQPGHHPGYSPAPLGGYTGPPGGPPVTTGMSDRSLGIAAGCFVVLLALAAVAAGLWQFHSAGRLPVSSDPLIRETWRDSAGRLHTFGTTMLLLASIGFIGGYLLIRGKAEAGVTLMVLVGLGCFGGGMVGMALAMMGHAMGLAVMCVGMVIVGVVMLGLAARQLLLPMYSHPPSR</sequence>
<organism evidence="3 4">
    <name type="scientific">Nocardia cyriacigeorgica</name>
    <dbReference type="NCBI Taxonomy" id="135487"/>
    <lineage>
        <taxon>Bacteria</taxon>
        <taxon>Bacillati</taxon>
        <taxon>Actinomycetota</taxon>
        <taxon>Actinomycetes</taxon>
        <taxon>Mycobacteriales</taxon>
        <taxon>Nocardiaceae</taxon>
        <taxon>Nocardia</taxon>
    </lineage>
</organism>
<feature type="transmembrane region" description="Helical" evidence="2">
    <location>
        <begin position="129"/>
        <end position="150"/>
    </location>
</feature>
<evidence type="ECO:0000313" key="3">
    <source>
        <dbReference type="EMBL" id="VFB00656.1"/>
    </source>
</evidence>
<feature type="compositionally biased region" description="Low complexity" evidence="1">
    <location>
        <begin position="22"/>
        <end position="32"/>
    </location>
</feature>
<dbReference type="Proteomes" id="UP000290439">
    <property type="component" value="Chromosome"/>
</dbReference>
<accession>A0A4U8W5Y8</accession>
<protein>
    <submittedName>
        <fullName evidence="3">Uncharacterized protein</fullName>
    </submittedName>
</protein>
<feature type="region of interest" description="Disordered" evidence="1">
    <location>
        <begin position="1"/>
        <end position="45"/>
    </location>
</feature>
<reference evidence="3 4" key="1">
    <citation type="submission" date="2019-02" db="EMBL/GenBank/DDBJ databases">
        <authorList>
            <consortium name="Pathogen Informatics"/>
        </authorList>
    </citation>
    <scope>NUCLEOTIDE SEQUENCE [LARGE SCALE GENOMIC DNA]</scope>
    <source>
        <strain evidence="3 4">3012STDY6756504</strain>
    </source>
</reference>
<feature type="transmembrane region" description="Helical" evidence="2">
    <location>
        <begin position="156"/>
        <end position="178"/>
    </location>
</feature>
<proteinExistence type="predicted"/>
<evidence type="ECO:0000313" key="4">
    <source>
        <dbReference type="Proteomes" id="UP000290439"/>
    </source>
</evidence>
<gene>
    <name evidence="3" type="ORF">NCTC10797_04457</name>
</gene>
<evidence type="ECO:0000256" key="1">
    <source>
        <dbReference type="SAM" id="MobiDB-lite"/>
    </source>
</evidence>
<keyword evidence="2" id="KW-0812">Transmembrane</keyword>
<feature type="transmembrane region" description="Helical" evidence="2">
    <location>
        <begin position="52"/>
        <end position="75"/>
    </location>
</feature>
<feature type="compositionally biased region" description="Low complexity" evidence="1">
    <location>
        <begin position="1"/>
        <end position="10"/>
    </location>
</feature>
<feature type="transmembrane region" description="Helical" evidence="2">
    <location>
        <begin position="100"/>
        <end position="122"/>
    </location>
</feature>
<name>A0A4U8W5Y8_9NOCA</name>
<dbReference type="AlphaFoldDB" id="A0A4U8W5Y8"/>